<evidence type="ECO:0000313" key="2">
    <source>
        <dbReference type="Proteomes" id="UP001275057"/>
    </source>
</evidence>
<dbReference type="GeneID" id="87004384"/>
<reference evidence="1 2" key="1">
    <citation type="submission" date="2023-11" db="EMBL/GenBank/DDBJ databases">
        <title>Detection of rare carbapenemases in Enterobacterales - comparison of two colorimetric and two CIM-based carbapenemase assays.</title>
        <authorList>
            <person name="Schaffarczyk L."/>
            <person name="Noster J."/>
            <person name="Stelzer Y."/>
            <person name="Sattler J."/>
            <person name="Gatermann S."/>
            <person name="Hamprecht A."/>
        </authorList>
    </citation>
    <scope>NUCLEOTIDE SEQUENCE [LARGE SCALE GENOMIC DNA]</scope>
    <source>
        <strain evidence="1 2">CIM-Carb-136</strain>
    </source>
</reference>
<dbReference type="EMBL" id="JAXABG010000028">
    <property type="protein sequence ID" value="MDX7085590.1"/>
    <property type="molecule type" value="Genomic_DNA"/>
</dbReference>
<comment type="caution">
    <text evidence="1">The sequence shown here is derived from an EMBL/GenBank/DDBJ whole genome shotgun (WGS) entry which is preliminary data.</text>
</comment>
<gene>
    <name evidence="1" type="ORF">SJ435_24730</name>
</gene>
<proteinExistence type="predicted"/>
<dbReference type="RefSeq" id="WP_151262562.1">
    <property type="nucleotide sequence ID" value="NZ_CP163407.1"/>
</dbReference>
<sequence length="76" mass="8605">MQTFNTELAIEAQSQYCNDNRLPNFSPIDGICYRCNKDVYVPVENKHGDFVSGISVEKAASTHIIDCPHCRMSYCD</sequence>
<evidence type="ECO:0000313" key="1">
    <source>
        <dbReference type="EMBL" id="MDX7085590.1"/>
    </source>
</evidence>
<accession>A0ABD5INJ8</accession>
<dbReference type="Proteomes" id="UP001275057">
    <property type="component" value="Unassembled WGS sequence"/>
</dbReference>
<protein>
    <submittedName>
        <fullName evidence="1">Uncharacterized protein</fullName>
    </submittedName>
</protein>
<name>A0ABD5INJ8_SERMA</name>
<organism evidence="1 2">
    <name type="scientific">Serratia marcescens</name>
    <dbReference type="NCBI Taxonomy" id="615"/>
    <lineage>
        <taxon>Bacteria</taxon>
        <taxon>Pseudomonadati</taxon>
        <taxon>Pseudomonadota</taxon>
        <taxon>Gammaproteobacteria</taxon>
        <taxon>Enterobacterales</taxon>
        <taxon>Yersiniaceae</taxon>
        <taxon>Serratia</taxon>
    </lineage>
</organism>
<dbReference type="AlphaFoldDB" id="A0ABD5INJ8"/>